<accession>A0A9W6AYR7</accession>
<sequence length="59" mass="6444">MKVLSFLLTTLAITTGALAAPEPASDAAQASWDWCATDYTCYHDSDCQEQKDCQDKSQV</sequence>
<gene>
    <name evidence="2" type="ORF">AtubIFM56815_004259</name>
</gene>
<evidence type="ECO:0000313" key="3">
    <source>
        <dbReference type="Proteomes" id="UP001144157"/>
    </source>
</evidence>
<protein>
    <submittedName>
        <fullName evidence="2">Uncharacterized protein</fullName>
    </submittedName>
</protein>
<evidence type="ECO:0000256" key="1">
    <source>
        <dbReference type="SAM" id="SignalP"/>
    </source>
</evidence>
<evidence type="ECO:0000313" key="2">
    <source>
        <dbReference type="EMBL" id="GLA89769.1"/>
    </source>
</evidence>
<dbReference type="Proteomes" id="UP001144157">
    <property type="component" value="Unassembled WGS sequence"/>
</dbReference>
<feature type="chain" id="PRO_5040733261" evidence="1">
    <location>
        <begin position="20"/>
        <end position="59"/>
    </location>
</feature>
<dbReference type="AlphaFoldDB" id="A0A9W6AYR7"/>
<name>A0A9W6AYR7_ASPTU</name>
<organism evidence="2 3">
    <name type="scientific">Aspergillus tubingensis</name>
    <dbReference type="NCBI Taxonomy" id="5068"/>
    <lineage>
        <taxon>Eukaryota</taxon>
        <taxon>Fungi</taxon>
        <taxon>Dikarya</taxon>
        <taxon>Ascomycota</taxon>
        <taxon>Pezizomycotina</taxon>
        <taxon>Eurotiomycetes</taxon>
        <taxon>Eurotiomycetidae</taxon>
        <taxon>Eurotiales</taxon>
        <taxon>Aspergillaceae</taxon>
        <taxon>Aspergillus</taxon>
        <taxon>Aspergillus subgen. Circumdati</taxon>
    </lineage>
</organism>
<feature type="signal peptide" evidence="1">
    <location>
        <begin position="1"/>
        <end position="19"/>
    </location>
</feature>
<keyword evidence="1" id="KW-0732">Signal</keyword>
<comment type="caution">
    <text evidence="2">The sequence shown here is derived from an EMBL/GenBank/DDBJ whole genome shotgun (WGS) entry which is preliminary data.</text>
</comment>
<proteinExistence type="predicted"/>
<dbReference type="EMBL" id="BRPE01000019">
    <property type="protein sequence ID" value="GLA89769.1"/>
    <property type="molecule type" value="Genomic_DNA"/>
</dbReference>
<reference evidence="2" key="1">
    <citation type="submission" date="2022-07" db="EMBL/GenBank/DDBJ databases">
        <title>Taxonomy of Aspergillus series Nigri: significant species reduction supported by multi-species coalescent approaches.</title>
        <authorList>
            <person name="Bian C."/>
            <person name="Kusuya Y."/>
            <person name="Sklenar F."/>
            <person name="D'hooge E."/>
            <person name="Yaguchi T."/>
            <person name="Takahashi H."/>
            <person name="Hubka V."/>
        </authorList>
    </citation>
    <scope>NUCLEOTIDE SEQUENCE</scope>
    <source>
        <strain evidence="2">IFM 56815</strain>
    </source>
</reference>